<comment type="similarity">
    <text evidence="3">In the N-terminal section; belongs to the lyase 1 family. Argininosuccinate lyase subfamily.</text>
</comment>
<dbReference type="SUPFAM" id="SSF48557">
    <property type="entry name" value="L-aspartase-like"/>
    <property type="match status" value="1"/>
</dbReference>
<dbReference type="AlphaFoldDB" id="A0A367M6P5"/>
<comment type="pathway">
    <text evidence="2">Amino-acid biosynthesis; L-arginine biosynthesis; L-arginine from L-ornithine and carbamoyl phosphate: step 3/3.</text>
</comment>
<dbReference type="Gene3D" id="1.20.200.10">
    <property type="entry name" value="Fumarase/aspartase (Central domain)"/>
    <property type="match status" value="1"/>
</dbReference>
<gene>
    <name evidence="7" type="ORF">DT376_19665</name>
</gene>
<dbReference type="FunFam" id="1.10.275.10:FF:000002">
    <property type="entry name" value="Argininosuccinate lyase"/>
    <property type="match status" value="1"/>
</dbReference>
<dbReference type="InterPro" id="IPR008948">
    <property type="entry name" value="L-Aspartase-like"/>
</dbReference>
<dbReference type="InterPro" id="IPR009049">
    <property type="entry name" value="Argininosuccinate_lyase"/>
</dbReference>
<dbReference type="GO" id="GO:0004056">
    <property type="term" value="F:argininosuccinate lyase activity"/>
    <property type="evidence" value="ECO:0007669"/>
    <property type="project" value="UniProtKB-EC"/>
</dbReference>
<evidence type="ECO:0000313" key="8">
    <source>
        <dbReference type="Proteomes" id="UP000253594"/>
    </source>
</evidence>
<evidence type="ECO:0000256" key="3">
    <source>
        <dbReference type="ARBA" id="ARBA00005552"/>
    </source>
</evidence>
<dbReference type="EMBL" id="QORE01000687">
    <property type="protein sequence ID" value="RCI73186.1"/>
    <property type="molecule type" value="Genomic_DNA"/>
</dbReference>
<dbReference type="InterPro" id="IPR022761">
    <property type="entry name" value="Fumarate_lyase_N"/>
</dbReference>
<organism evidence="7 8">
    <name type="scientific">Pseudomonas aeruginosa</name>
    <dbReference type="NCBI Taxonomy" id="287"/>
    <lineage>
        <taxon>Bacteria</taxon>
        <taxon>Pseudomonadati</taxon>
        <taxon>Pseudomonadota</taxon>
        <taxon>Gammaproteobacteria</taxon>
        <taxon>Pseudomonadales</taxon>
        <taxon>Pseudomonadaceae</taxon>
        <taxon>Pseudomonas</taxon>
    </lineage>
</organism>
<evidence type="ECO:0000256" key="4">
    <source>
        <dbReference type="ARBA" id="ARBA00012338"/>
    </source>
</evidence>
<dbReference type="InterPro" id="IPR024083">
    <property type="entry name" value="Fumarase/histidase_N"/>
</dbReference>
<proteinExistence type="inferred from homology"/>
<reference evidence="7 8" key="1">
    <citation type="submission" date="2018-07" db="EMBL/GenBank/DDBJ databases">
        <title>Mechanisms of high-level aminoglycoside resistance among Gram-negative pathogens in Brazil.</title>
        <authorList>
            <person name="Ballaben A.S."/>
            <person name="Darini A.L.C."/>
            <person name="Doi Y."/>
        </authorList>
    </citation>
    <scope>NUCLEOTIDE SEQUENCE [LARGE SCALE GENOMIC DNA]</scope>
    <source>
        <strain evidence="7 8">B2-305</strain>
    </source>
</reference>
<dbReference type="GO" id="GO:0005829">
    <property type="term" value="C:cytosol"/>
    <property type="evidence" value="ECO:0007669"/>
    <property type="project" value="TreeGrafter"/>
</dbReference>
<evidence type="ECO:0000256" key="1">
    <source>
        <dbReference type="ARBA" id="ARBA00000985"/>
    </source>
</evidence>
<evidence type="ECO:0000313" key="7">
    <source>
        <dbReference type="EMBL" id="RCI73186.1"/>
    </source>
</evidence>
<dbReference type="Gene3D" id="1.10.275.10">
    <property type="entry name" value="Fumarase/aspartase (N-terminal domain)"/>
    <property type="match status" value="1"/>
</dbReference>
<dbReference type="EC" id="4.3.2.1" evidence="4"/>
<dbReference type="InterPro" id="IPR000362">
    <property type="entry name" value="Fumarate_lyase_fam"/>
</dbReference>
<dbReference type="PRINTS" id="PR00149">
    <property type="entry name" value="FUMRATELYASE"/>
</dbReference>
<dbReference type="Proteomes" id="UP000253594">
    <property type="component" value="Unassembled WGS sequence"/>
</dbReference>
<comment type="caution">
    <text evidence="7">The sequence shown here is derived from an EMBL/GenBank/DDBJ whole genome shotgun (WGS) entry which is preliminary data.</text>
</comment>
<evidence type="ECO:0000256" key="2">
    <source>
        <dbReference type="ARBA" id="ARBA00004941"/>
    </source>
</evidence>
<keyword evidence="5" id="KW-0055">Arginine biosynthesis</keyword>
<sequence length="178" mass="19944">MSVEKTNQSWGGRFSEPVDAFVARFTASVDFDKRLYRHDIMGSIAHATMLAKVGVLSDAERDAIVDGLQQIQAEIEAGSFDWRVDLEDVHMNIEARLTDRIGVTGKKLHTGRSRNDQVATDIRLWLRDEIDTILAEITRLQEGLLGLAEAEADTIMPGFTHLQTAQPVTFGHHLLAWF</sequence>
<feature type="non-terminal residue" evidence="7">
    <location>
        <position position="178"/>
    </location>
</feature>
<evidence type="ECO:0000256" key="5">
    <source>
        <dbReference type="ARBA" id="ARBA00022571"/>
    </source>
</evidence>
<dbReference type="PANTHER" id="PTHR43814:SF1">
    <property type="entry name" value="ARGININOSUCCINATE LYASE"/>
    <property type="match status" value="1"/>
</dbReference>
<keyword evidence="5" id="KW-0028">Amino-acid biosynthesis</keyword>
<accession>A0A367M6P5</accession>
<dbReference type="GO" id="GO:0042450">
    <property type="term" value="P:L-arginine biosynthetic process via ornithine"/>
    <property type="evidence" value="ECO:0007669"/>
    <property type="project" value="InterPro"/>
</dbReference>
<dbReference type="PRINTS" id="PR00145">
    <property type="entry name" value="ARGSUCLYASE"/>
</dbReference>
<name>A0A367M6P5_PSEAI</name>
<comment type="catalytic activity">
    <reaction evidence="1">
        <text>2-(N(omega)-L-arginino)succinate = fumarate + L-arginine</text>
        <dbReference type="Rhea" id="RHEA:24020"/>
        <dbReference type="ChEBI" id="CHEBI:29806"/>
        <dbReference type="ChEBI" id="CHEBI:32682"/>
        <dbReference type="ChEBI" id="CHEBI:57472"/>
        <dbReference type="EC" id="4.3.2.1"/>
    </reaction>
</comment>
<dbReference type="PANTHER" id="PTHR43814">
    <property type="entry name" value="ARGININOSUCCINATE LYASE"/>
    <property type="match status" value="1"/>
</dbReference>
<protein>
    <recommendedName>
        <fullName evidence="4">argininosuccinate lyase</fullName>
        <ecNumber evidence="4">4.3.2.1</ecNumber>
    </recommendedName>
</protein>
<dbReference type="Pfam" id="PF00206">
    <property type="entry name" value="Lyase_1"/>
    <property type="match status" value="1"/>
</dbReference>
<keyword evidence="7" id="KW-0456">Lyase</keyword>
<feature type="domain" description="Fumarate lyase N-terminal" evidence="6">
    <location>
        <begin position="12"/>
        <end position="177"/>
    </location>
</feature>
<dbReference type="UniPathway" id="UPA00068">
    <property type="reaction ID" value="UER00114"/>
</dbReference>
<evidence type="ECO:0000259" key="6">
    <source>
        <dbReference type="Pfam" id="PF00206"/>
    </source>
</evidence>